<evidence type="ECO:0000313" key="5">
    <source>
        <dbReference type="Proteomes" id="UP000830116"/>
    </source>
</evidence>
<evidence type="ECO:0000259" key="3">
    <source>
        <dbReference type="Pfam" id="PF00501"/>
    </source>
</evidence>
<dbReference type="InterPro" id="IPR020845">
    <property type="entry name" value="AMP-binding_CS"/>
</dbReference>
<keyword evidence="5" id="KW-1185">Reference proteome</keyword>
<protein>
    <submittedName>
        <fullName evidence="4">Acyl--CoA ligase</fullName>
    </submittedName>
</protein>
<dbReference type="PROSITE" id="PS00455">
    <property type="entry name" value="AMP_BINDING"/>
    <property type="match status" value="1"/>
</dbReference>
<organism evidence="4 5">
    <name type="scientific">Bdellovibrio reynosensis</name>
    <dbReference type="NCBI Taxonomy" id="2835041"/>
    <lineage>
        <taxon>Bacteria</taxon>
        <taxon>Pseudomonadati</taxon>
        <taxon>Bdellovibrionota</taxon>
        <taxon>Bdellovibrionia</taxon>
        <taxon>Bdellovibrionales</taxon>
        <taxon>Pseudobdellovibrionaceae</taxon>
        <taxon>Bdellovibrio</taxon>
    </lineage>
</organism>
<dbReference type="Gene3D" id="3.40.50.12780">
    <property type="entry name" value="N-terminal domain of ligase-like"/>
    <property type="match status" value="1"/>
</dbReference>
<dbReference type="Pfam" id="PF00501">
    <property type="entry name" value="AMP-binding"/>
    <property type="match status" value="1"/>
</dbReference>
<dbReference type="InterPro" id="IPR042099">
    <property type="entry name" value="ANL_N_sf"/>
</dbReference>
<sequence length="462" mass="50638">MINQFFRFVEENFNLPLLITSNGTITYGQLLLKAKVKAEGLDQYKKCRIGIFADDIESFWASFFACWLSDNIPVPIPKGSDNDYQSHILKSAGLVGYFKNHNFVLISNETHIGEVDAILNTYNVGAILFTSGSTGKPKGVVLGKDALLVNAYSTKDKLNIPNGSKILIPVPFHFVSAISHFFVCALSRATIHFNDACSFPQTFLGLIEEYKISGVGGSPIHAKWLVESGYHLKGINWLMSSGDKLGPSITEKIISETYEFQLFQVYGLTEVGGRVCIANRSELKVNSNTIGHSISCLSAKVDNHDGGNEGSLLVKGESLMLGYLDNLKNGEVLSSESYFNTGDQAKVSDNGFEILGRNDDVFKVSGIKVSGPMVSDIAMSSGMLKDAWVSPMVHPLLGTVPCLLFTPKAENFDLIKLKQFLTGKLYPQARPRAFKCLENIPRTGSGKVIRREVQAIVSELTI</sequence>
<proteinExistence type="inferred from homology"/>
<gene>
    <name evidence="4" type="ORF">MNR06_04700</name>
</gene>
<reference evidence="4" key="1">
    <citation type="submission" date="2022-03" db="EMBL/GenBank/DDBJ databases">
        <title>Genome Identification and Characterization of new species Bdellovibrio reynosense LBG001 sp. nov. from a Mexico soil sample.</title>
        <authorList>
            <person name="Camilli A."/>
            <person name="Ajao Y."/>
            <person name="Guo X."/>
        </authorList>
    </citation>
    <scope>NUCLEOTIDE SEQUENCE</scope>
    <source>
        <strain evidence="4">LBG001</strain>
    </source>
</reference>
<evidence type="ECO:0000313" key="4">
    <source>
        <dbReference type="EMBL" id="UOF02247.1"/>
    </source>
</evidence>
<dbReference type="EMBL" id="CP093442">
    <property type="protein sequence ID" value="UOF02247.1"/>
    <property type="molecule type" value="Genomic_DNA"/>
</dbReference>
<dbReference type="Proteomes" id="UP000830116">
    <property type="component" value="Chromosome"/>
</dbReference>
<dbReference type="Gene3D" id="3.30.300.30">
    <property type="match status" value="1"/>
</dbReference>
<accession>A0ABY4CBC8</accession>
<evidence type="ECO:0000256" key="2">
    <source>
        <dbReference type="ARBA" id="ARBA00022598"/>
    </source>
</evidence>
<dbReference type="GO" id="GO:0016874">
    <property type="term" value="F:ligase activity"/>
    <property type="evidence" value="ECO:0007669"/>
    <property type="project" value="UniProtKB-KW"/>
</dbReference>
<feature type="domain" description="AMP-dependent synthetase/ligase" evidence="3">
    <location>
        <begin position="9"/>
        <end position="324"/>
    </location>
</feature>
<dbReference type="SUPFAM" id="SSF56801">
    <property type="entry name" value="Acetyl-CoA synthetase-like"/>
    <property type="match status" value="1"/>
</dbReference>
<dbReference type="CDD" id="cd04433">
    <property type="entry name" value="AFD_class_I"/>
    <property type="match status" value="1"/>
</dbReference>
<dbReference type="PANTHER" id="PTHR43201">
    <property type="entry name" value="ACYL-COA SYNTHETASE"/>
    <property type="match status" value="1"/>
</dbReference>
<dbReference type="InterPro" id="IPR000873">
    <property type="entry name" value="AMP-dep_synth/lig_dom"/>
</dbReference>
<dbReference type="RefSeq" id="WP_243539236.1">
    <property type="nucleotide sequence ID" value="NZ_CP093442.1"/>
</dbReference>
<comment type="similarity">
    <text evidence="1">Belongs to the ATP-dependent AMP-binding enzyme family.</text>
</comment>
<dbReference type="PANTHER" id="PTHR43201:SF5">
    <property type="entry name" value="MEDIUM-CHAIN ACYL-COA LIGASE ACSF2, MITOCHONDRIAL"/>
    <property type="match status" value="1"/>
</dbReference>
<evidence type="ECO:0000256" key="1">
    <source>
        <dbReference type="ARBA" id="ARBA00006432"/>
    </source>
</evidence>
<dbReference type="InterPro" id="IPR045851">
    <property type="entry name" value="AMP-bd_C_sf"/>
</dbReference>
<name>A0ABY4CBC8_9BACT</name>
<keyword evidence="2 4" id="KW-0436">Ligase</keyword>